<evidence type="ECO:0000256" key="9">
    <source>
        <dbReference type="ARBA" id="ARBA00023136"/>
    </source>
</evidence>
<evidence type="ECO:0000313" key="15">
    <source>
        <dbReference type="EMBL" id="KAA0167629.1"/>
    </source>
</evidence>
<dbReference type="GO" id="GO:0016192">
    <property type="term" value="P:vesicle-mediated transport"/>
    <property type="evidence" value="ECO:0007669"/>
    <property type="project" value="UniProtKB-KW"/>
</dbReference>
<evidence type="ECO:0000313" key="16">
    <source>
        <dbReference type="Proteomes" id="UP000322899"/>
    </source>
</evidence>
<dbReference type="OMA" id="YILLPCI"/>
<sequence>MDDDMLGNKPGRGTWARTFRDWRTVILVGSFVAVLVFFLFHLVSDGDFSFLMTLSNLLRVSALALLLVKAFGDHSGVTEISLKSMQCYCAVSTLRLSSILFYEGYLPFDSSGDWFYQSMEVFSLILAGALVFTMTMSNKRHGYNPRNDVFGKDFSIGPLTLPSNLGALWLIVPSIVVAMLFHPTLNNNFVTDAAWSAALYLEAVAILPQDRMFRRGSRLHELTSLSVFMIGMSGLFSLVFWLFSFSELNASYSSHFGHSYPGYVVVGCQFLNLVIMFDFIRRYVQAATAGRPPILPS</sequence>
<evidence type="ECO:0000313" key="18">
    <source>
        <dbReference type="Proteomes" id="UP000325113"/>
    </source>
</evidence>
<evidence type="ECO:0000256" key="6">
    <source>
        <dbReference type="ARBA" id="ARBA00022892"/>
    </source>
</evidence>
<keyword evidence="17" id="KW-1185">Reference proteome</keyword>
<dbReference type="GO" id="GO:0015031">
    <property type="term" value="P:protein transport"/>
    <property type="evidence" value="ECO:0007669"/>
    <property type="project" value="UniProtKB-KW"/>
</dbReference>
<dbReference type="Proteomes" id="UP000323011">
    <property type="component" value="Unassembled WGS sequence"/>
</dbReference>
<evidence type="ECO:0000256" key="11">
    <source>
        <dbReference type="SAM" id="Phobius"/>
    </source>
</evidence>
<evidence type="ECO:0000313" key="17">
    <source>
        <dbReference type="Proteomes" id="UP000323011"/>
    </source>
</evidence>
<protein>
    <submittedName>
        <fullName evidence="12">Uncharacterized protein</fullName>
    </submittedName>
</protein>
<dbReference type="GO" id="GO:0005789">
    <property type="term" value="C:endoplasmic reticulum membrane"/>
    <property type="evidence" value="ECO:0007669"/>
    <property type="project" value="UniProtKB-SubCell"/>
</dbReference>
<dbReference type="EMBL" id="VLTM01000071">
    <property type="protein sequence ID" value="KAA0158120.1"/>
    <property type="molecule type" value="Genomic_DNA"/>
</dbReference>
<evidence type="ECO:0000256" key="5">
    <source>
        <dbReference type="ARBA" id="ARBA00022824"/>
    </source>
</evidence>
<dbReference type="OrthoDB" id="7694678at2759"/>
<dbReference type="EMBL" id="VLTN01000011">
    <property type="protein sequence ID" value="KAA0154471.1"/>
    <property type="molecule type" value="Genomic_DNA"/>
</dbReference>
<evidence type="ECO:0000313" key="12">
    <source>
        <dbReference type="EMBL" id="KAA0154471.1"/>
    </source>
</evidence>
<feature type="transmembrane region" description="Helical" evidence="11">
    <location>
        <begin position="21"/>
        <end position="42"/>
    </location>
</feature>
<proteinExistence type="inferred from homology"/>
<feature type="transmembrane region" description="Helical" evidence="11">
    <location>
        <begin position="193"/>
        <end position="210"/>
    </location>
</feature>
<dbReference type="PANTHER" id="PTHR10585">
    <property type="entry name" value="ER LUMEN PROTEIN RETAINING RECEPTOR"/>
    <property type="match status" value="1"/>
</dbReference>
<keyword evidence="4 11" id="KW-0812">Transmembrane</keyword>
<feature type="transmembrane region" description="Helical" evidence="11">
    <location>
        <begin position="114"/>
        <end position="135"/>
    </location>
</feature>
<comment type="similarity">
    <text evidence="2">Belongs to the ERD2 family.</text>
</comment>
<keyword evidence="3" id="KW-0813">Transport</keyword>
<accession>A0A5A8CRP7</accession>
<evidence type="ECO:0000256" key="7">
    <source>
        <dbReference type="ARBA" id="ARBA00022927"/>
    </source>
</evidence>
<keyword evidence="7" id="KW-0653">Protein transport</keyword>
<keyword evidence="10" id="KW-0675">Receptor</keyword>
<feature type="transmembrane region" description="Helical" evidence="11">
    <location>
        <begin position="263"/>
        <end position="280"/>
    </location>
</feature>
<comment type="subcellular location">
    <subcellularLocation>
        <location evidence="1">Endoplasmic reticulum membrane</location>
        <topology evidence="1">Multi-pass membrane protein</topology>
    </subcellularLocation>
</comment>
<dbReference type="GO" id="GO:0006621">
    <property type="term" value="P:protein retention in ER lumen"/>
    <property type="evidence" value="ECO:0007669"/>
    <property type="project" value="InterPro"/>
</dbReference>
<gene>
    <name evidence="15" type="ORF">FNF27_07295</name>
    <name evidence="14" type="ORF">FNF28_05603</name>
    <name evidence="12" type="ORF">FNF29_02349</name>
    <name evidence="13" type="ORF">FNF31_05535</name>
</gene>
<keyword evidence="8 11" id="KW-1133">Transmembrane helix</keyword>
<keyword evidence="9 11" id="KW-0472">Membrane</keyword>
<feature type="transmembrane region" description="Helical" evidence="11">
    <location>
        <begin position="156"/>
        <end position="181"/>
    </location>
</feature>
<dbReference type="EMBL" id="VLTL01000117">
    <property type="protein sequence ID" value="KAA0159912.1"/>
    <property type="molecule type" value="Genomic_DNA"/>
</dbReference>
<dbReference type="InterPro" id="IPR000133">
    <property type="entry name" value="ER_ret_rcpt"/>
</dbReference>
<dbReference type="Proteomes" id="UP000325113">
    <property type="component" value="Unassembled WGS sequence"/>
</dbReference>
<keyword evidence="5" id="KW-0256">Endoplasmic reticulum</keyword>
<evidence type="ECO:0000256" key="4">
    <source>
        <dbReference type="ARBA" id="ARBA00022692"/>
    </source>
</evidence>
<evidence type="ECO:0000256" key="10">
    <source>
        <dbReference type="ARBA" id="ARBA00023170"/>
    </source>
</evidence>
<dbReference type="Pfam" id="PF00810">
    <property type="entry name" value="ER_lumen_recept"/>
    <property type="match status" value="1"/>
</dbReference>
<dbReference type="AlphaFoldDB" id="A0A5A8CRP7"/>
<dbReference type="GO" id="GO:0046923">
    <property type="term" value="F:ER retention sequence binding"/>
    <property type="evidence" value="ECO:0007669"/>
    <property type="project" value="InterPro"/>
</dbReference>
<dbReference type="Proteomes" id="UP000322899">
    <property type="component" value="Unassembled WGS sequence"/>
</dbReference>
<keyword evidence="6" id="KW-0931">ER-Golgi transport</keyword>
<evidence type="ECO:0000313" key="13">
    <source>
        <dbReference type="EMBL" id="KAA0158120.1"/>
    </source>
</evidence>
<comment type="caution">
    <text evidence="12">The sequence shown here is derived from an EMBL/GenBank/DDBJ whole genome shotgun (WGS) entry which is preliminary data.</text>
</comment>
<name>A0A5A8CRP7_CAFRO</name>
<evidence type="ECO:0000256" key="8">
    <source>
        <dbReference type="ARBA" id="ARBA00022989"/>
    </source>
</evidence>
<reference evidence="16 17" key="1">
    <citation type="submission" date="2019-07" db="EMBL/GenBank/DDBJ databases">
        <title>Genomes of Cafeteria roenbergensis.</title>
        <authorList>
            <person name="Fischer M.G."/>
            <person name="Hackl T."/>
            <person name="Roman M."/>
        </authorList>
    </citation>
    <scope>NUCLEOTIDE SEQUENCE [LARGE SCALE GENOMIC DNA]</scope>
    <source>
        <strain evidence="12 17">BVI</strain>
        <strain evidence="13 18">Cflag</strain>
        <strain evidence="15 16">E4-10P</strain>
        <strain evidence="14">RCC970-E3</strain>
    </source>
</reference>
<organism evidence="12 17">
    <name type="scientific">Cafeteria roenbergensis</name>
    <name type="common">Marine flagellate</name>
    <dbReference type="NCBI Taxonomy" id="33653"/>
    <lineage>
        <taxon>Eukaryota</taxon>
        <taxon>Sar</taxon>
        <taxon>Stramenopiles</taxon>
        <taxon>Bigyra</taxon>
        <taxon>Opalozoa</taxon>
        <taxon>Bicosoecida</taxon>
        <taxon>Cafeteriaceae</taxon>
        <taxon>Cafeteria</taxon>
    </lineage>
</organism>
<evidence type="ECO:0000313" key="14">
    <source>
        <dbReference type="EMBL" id="KAA0159912.1"/>
    </source>
</evidence>
<feature type="transmembrane region" description="Helical" evidence="11">
    <location>
        <begin position="222"/>
        <end position="243"/>
    </location>
</feature>
<dbReference type="Proteomes" id="UP000324907">
    <property type="component" value="Unassembled WGS sequence"/>
</dbReference>
<evidence type="ECO:0000256" key="2">
    <source>
        <dbReference type="ARBA" id="ARBA00010120"/>
    </source>
</evidence>
<evidence type="ECO:0000256" key="3">
    <source>
        <dbReference type="ARBA" id="ARBA00022448"/>
    </source>
</evidence>
<evidence type="ECO:0000256" key="1">
    <source>
        <dbReference type="ARBA" id="ARBA00004477"/>
    </source>
</evidence>
<dbReference type="EMBL" id="VLTO01000080">
    <property type="protein sequence ID" value="KAA0167629.1"/>
    <property type="molecule type" value="Genomic_DNA"/>
</dbReference>